<keyword evidence="5" id="KW-0808">Transferase</keyword>
<feature type="domain" description="Histidine kinase" evidence="12">
    <location>
        <begin position="120"/>
        <end position="334"/>
    </location>
</feature>
<keyword evidence="14" id="KW-1185">Reference proteome</keyword>
<keyword evidence="4" id="KW-0597">Phosphoprotein</keyword>
<dbReference type="CDD" id="cd00075">
    <property type="entry name" value="HATPase"/>
    <property type="match status" value="1"/>
</dbReference>
<keyword evidence="10 11" id="KW-0472">Membrane</keyword>
<dbReference type="EC" id="2.7.13.3" evidence="3"/>
<evidence type="ECO:0000256" key="2">
    <source>
        <dbReference type="ARBA" id="ARBA00004236"/>
    </source>
</evidence>
<dbReference type="PRINTS" id="PR00344">
    <property type="entry name" value="BCTRLSENSOR"/>
</dbReference>
<evidence type="ECO:0000256" key="7">
    <source>
        <dbReference type="ARBA" id="ARBA00022777"/>
    </source>
</evidence>
<dbReference type="InterPro" id="IPR003661">
    <property type="entry name" value="HisK_dim/P_dom"/>
</dbReference>
<comment type="catalytic activity">
    <reaction evidence="1">
        <text>ATP + protein L-histidine = ADP + protein N-phospho-L-histidine.</text>
        <dbReference type="EC" id="2.7.13.3"/>
    </reaction>
</comment>
<feature type="transmembrane region" description="Helical" evidence="11">
    <location>
        <begin position="31"/>
        <end position="51"/>
    </location>
</feature>
<dbReference type="CDD" id="cd00082">
    <property type="entry name" value="HisKA"/>
    <property type="match status" value="1"/>
</dbReference>
<accession>A0ABP7GUL4</accession>
<keyword evidence="7" id="KW-0418">Kinase</keyword>
<dbReference type="PANTHER" id="PTHR45436">
    <property type="entry name" value="SENSOR HISTIDINE KINASE YKOH"/>
    <property type="match status" value="1"/>
</dbReference>
<dbReference type="PROSITE" id="PS50109">
    <property type="entry name" value="HIS_KIN"/>
    <property type="match status" value="1"/>
</dbReference>
<dbReference type="InterPro" id="IPR036890">
    <property type="entry name" value="HATPase_C_sf"/>
</dbReference>
<keyword evidence="6 11" id="KW-0812">Transmembrane</keyword>
<evidence type="ECO:0000256" key="6">
    <source>
        <dbReference type="ARBA" id="ARBA00022692"/>
    </source>
</evidence>
<dbReference type="InterPro" id="IPR036097">
    <property type="entry name" value="HisK_dim/P_sf"/>
</dbReference>
<dbReference type="InterPro" id="IPR005467">
    <property type="entry name" value="His_kinase_dom"/>
</dbReference>
<dbReference type="SUPFAM" id="SSF47384">
    <property type="entry name" value="Homodimeric domain of signal transducing histidine kinase"/>
    <property type="match status" value="1"/>
</dbReference>
<protein>
    <recommendedName>
        <fullName evidence="3">histidine kinase</fullName>
        <ecNumber evidence="3">2.7.13.3</ecNumber>
    </recommendedName>
</protein>
<comment type="subcellular location">
    <subcellularLocation>
        <location evidence="2">Cell membrane</location>
    </subcellularLocation>
</comment>
<dbReference type="Pfam" id="PF00512">
    <property type="entry name" value="HisKA"/>
    <property type="match status" value="1"/>
</dbReference>
<evidence type="ECO:0000256" key="1">
    <source>
        <dbReference type="ARBA" id="ARBA00000085"/>
    </source>
</evidence>
<evidence type="ECO:0000256" key="10">
    <source>
        <dbReference type="ARBA" id="ARBA00023136"/>
    </source>
</evidence>
<keyword evidence="8 11" id="KW-1133">Transmembrane helix</keyword>
<evidence type="ECO:0000256" key="3">
    <source>
        <dbReference type="ARBA" id="ARBA00012438"/>
    </source>
</evidence>
<evidence type="ECO:0000256" key="11">
    <source>
        <dbReference type="SAM" id="Phobius"/>
    </source>
</evidence>
<sequence>MSRAGGRARRVRPGGDDETILRAARSVSRQITIGAAVIVALIVLVSVVFVINQSQPKELLERPEPGQTKIYVDSYEVLIALGVVGIGAIIVAGVLSWVVARRAVAPLGAALRMQRTFVADASHELRTPLAVLDAHIQILQRRLGPGHELAAEAAAVRADSRALIEVVDDLLLLAAAEEPDQAEATDVAAVLTDTVQALRVLGEERGIALELDAPGGVRAAVPGSSIRRCVVALIDNALAHSPDDATIGVRLAPAKTTFTITVTDHGPGVQGIAPGRIFDRFAHADAAPSDPARRRSYGIGLSLVREIAARGGGSVELRETSAAGTTIAITLPRA</sequence>
<dbReference type="InterPro" id="IPR050428">
    <property type="entry name" value="TCS_sensor_his_kinase"/>
</dbReference>
<dbReference type="Pfam" id="PF02518">
    <property type="entry name" value="HATPase_c"/>
    <property type="match status" value="1"/>
</dbReference>
<dbReference type="Gene3D" id="1.10.287.130">
    <property type="match status" value="1"/>
</dbReference>
<dbReference type="InterPro" id="IPR004358">
    <property type="entry name" value="Sig_transdc_His_kin-like_C"/>
</dbReference>
<feature type="transmembrane region" description="Helical" evidence="11">
    <location>
        <begin position="77"/>
        <end position="100"/>
    </location>
</feature>
<evidence type="ECO:0000256" key="4">
    <source>
        <dbReference type="ARBA" id="ARBA00022553"/>
    </source>
</evidence>
<evidence type="ECO:0000256" key="9">
    <source>
        <dbReference type="ARBA" id="ARBA00023012"/>
    </source>
</evidence>
<reference evidence="14" key="1">
    <citation type="journal article" date="2019" name="Int. J. Syst. Evol. Microbiol.">
        <title>The Global Catalogue of Microorganisms (GCM) 10K type strain sequencing project: providing services to taxonomists for standard genome sequencing and annotation.</title>
        <authorList>
            <consortium name="The Broad Institute Genomics Platform"/>
            <consortium name="The Broad Institute Genome Sequencing Center for Infectious Disease"/>
            <person name="Wu L."/>
            <person name="Ma J."/>
        </authorList>
    </citation>
    <scope>NUCLEOTIDE SEQUENCE [LARGE SCALE GENOMIC DNA]</scope>
    <source>
        <strain evidence="14">JCM 16950</strain>
    </source>
</reference>
<keyword evidence="9" id="KW-0902">Two-component regulatory system</keyword>
<evidence type="ECO:0000313" key="13">
    <source>
        <dbReference type="EMBL" id="GAA3775787.1"/>
    </source>
</evidence>
<dbReference type="RefSeq" id="WP_344784924.1">
    <property type="nucleotide sequence ID" value="NZ_BAABAF010000010.1"/>
</dbReference>
<gene>
    <name evidence="13" type="ORF">GCM10022240_29230</name>
</gene>
<name>A0ABP7GUL4_9MICO</name>
<evidence type="ECO:0000259" key="12">
    <source>
        <dbReference type="PROSITE" id="PS50109"/>
    </source>
</evidence>
<evidence type="ECO:0000256" key="5">
    <source>
        <dbReference type="ARBA" id="ARBA00022679"/>
    </source>
</evidence>
<organism evidence="13 14">
    <name type="scientific">Microbacterium kribbense</name>
    <dbReference type="NCBI Taxonomy" id="433645"/>
    <lineage>
        <taxon>Bacteria</taxon>
        <taxon>Bacillati</taxon>
        <taxon>Actinomycetota</taxon>
        <taxon>Actinomycetes</taxon>
        <taxon>Micrococcales</taxon>
        <taxon>Microbacteriaceae</taxon>
        <taxon>Microbacterium</taxon>
    </lineage>
</organism>
<dbReference type="SUPFAM" id="SSF55874">
    <property type="entry name" value="ATPase domain of HSP90 chaperone/DNA topoisomerase II/histidine kinase"/>
    <property type="match status" value="1"/>
</dbReference>
<proteinExistence type="predicted"/>
<dbReference type="Gene3D" id="3.30.565.10">
    <property type="entry name" value="Histidine kinase-like ATPase, C-terminal domain"/>
    <property type="match status" value="1"/>
</dbReference>
<dbReference type="SMART" id="SM00388">
    <property type="entry name" value="HisKA"/>
    <property type="match status" value="1"/>
</dbReference>
<dbReference type="InterPro" id="IPR003594">
    <property type="entry name" value="HATPase_dom"/>
</dbReference>
<evidence type="ECO:0000313" key="14">
    <source>
        <dbReference type="Proteomes" id="UP001500540"/>
    </source>
</evidence>
<dbReference type="SMART" id="SM00387">
    <property type="entry name" value="HATPase_c"/>
    <property type="match status" value="1"/>
</dbReference>
<evidence type="ECO:0000256" key="8">
    <source>
        <dbReference type="ARBA" id="ARBA00022989"/>
    </source>
</evidence>
<dbReference type="PANTHER" id="PTHR45436:SF5">
    <property type="entry name" value="SENSOR HISTIDINE KINASE TRCS"/>
    <property type="match status" value="1"/>
</dbReference>
<dbReference type="EMBL" id="BAABAF010000010">
    <property type="protein sequence ID" value="GAA3775787.1"/>
    <property type="molecule type" value="Genomic_DNA"/>
</dbReference>
<comment type="caution">
    <text evidence="13">The sequence shown here is derived from an EMBL/GenBank/DDBJ whole genome shotgun (WGS) entry which is preliminary data.</text>
</comment>
<dbReference type="Proteomes" id="UP001500540">
    <property type="component" value="Unassembled WGS sequence"/>
</dbReference>